<protein>
    <submittedName>
        <fullName evidence="7">LRRCT domain-containing protein</fullName>
    </submittedName>
</protein>
<accession>A0A0K0FC65</accession>
<evidence type="ECO:0000256" key="5">
    <source>
        <dbReference type="SAM" id="SignalP"/>
    </source>
</evidence>
<feature type="signal peptide" evidence="5">
    <location>
        <begin position="1"/>
        <end position="20"/>
    </location>
</feature>
<sequence>MYQNYLLLTLLAFICHPILTTDNGYVECPNDLNDICKCSYNAVGSKIECPGADPREVISRLKNNYIHVLIIENCNIPKILPPLPAGRIRSLELSHCNLEETSFGAFALLSSELKELHLNNNQFKKFPNLGILPKLISLNLSNNSISNIESNVFSGFKSLRNLRLRNNFLQNLTSNAFNDVRKSLSVLDLRGNKISTTSSLFKKNMTSLEHLDLSLNKLTNISDFEFSGCKNLVEVRLFYNRINRFSPKAFGNETKIKQLYLGGNLLTSSHVTACKGFNELELLELSHNKVEKIPEFYGFPNVTTIKLDKNTITELKKANFKGCPNLRVLYLDGNAISKIEDDSFIGLNNLTTLGLGDNLLTKVTKKTFHGIKKLKKLNLRKNSLTNLDDDTFKEMQELSAIDMSSNDIMKVPRKLFHRLPKLDYIDLSKNRITSIETMSFDNKVANILLTENPLHCDQNMEWFMNFISSLSIRTAPMKNKEAQCVFPEKFSGKGLKEVVMTKANDTITRSIAQLNSPPVAGAGAGVLRNLLPPGSAGLPMMSQSLQSMPVIGALSRILPGVREATAKEDIWRSLFGNKIRNSDHLNSAIEEFVNPITRMATGDALPSDVESLVQAVPKMVVHAAAEENLSTGKNFNISSLPPNVLEHLLNGGSIPGVDKHVMDDLIVKNFNRIIGTIEKLKNGTISEDEAAKIIPPFKSLPQSIVKKFVSGDDIKFIDEYGVDLIRNYYLERLPIDFDESSEDNEEDDEKKNYLFKSAFAKKMYKLLPKGYNVSKIPKNVLETIVSGGVPNFRDLPLDLQEYLKEHSSDLVRVFESENKPIEELMSKLPNFDKSHLDRVETYDISKLSANVVDQKERSSWKETVFYATLTLLAIISFFAICYITYLAVRIYHGKYPPKKKDDEQQRGNRSVLPGVVFTPNHHSTPRGVLNSARQRFSVERFERQ</sequence>
<reference evidence="6" key="1">
    <citation type="submission" date="2014-07" db="EMBL/GenBank/DDBJ databases">
        <authorList>
            <person name="Martin A.A"/>
            <person name="De Silva N."/>
        </authorList>
    </citation>
    <scope>NUCLEOTIDE SEQUENCE</scope>
</reference>
<evidence type="ECO:0000313" key="6">
    <source>
        <dbReference type="Proteomes" id="UP000035680"/>
    </source>
</evidence>
<keyword evidence="6" id="KW-1185">Reference proteome</keyword>
<dbReference type="InterPro" id="IPR001611">
    <property type="entry name" value="Leu-rich_rpt"/>
</dbReference>
<dbReference type="FunFam" id="3.80.10.10:FF:001164">
    <property type="entry name" value="GH01279p"/>
    <property type="match status" value="1"/>
</dbReference>
<dbReference type="SMART" id="SM00365">
    <property type="entry name" value="LRR_SD22"/>
    <property type="match status" value="8"/>
</dbReference>
<name>A0A0K0FC65_STRVS</name>
<dbReference type="Pfam" id="PF13306">
    <property type="entry name" value="LRR_5"/>
    <property type="match status" value="1"/>
</dbReference>
<keyword evidence="4" id="KW-0472">Membrane</keyword>
<dbReference type="SUPFAM" id="SSF52058">
    <property type="entry name" value="L domain-like"/>
    <property type="match status" value="2"/>
</dbReference>
<dbReference type="SMART" id="SM00369">
    <property type="entry name" value="LRR_TYP"/>
    <property type="match status" value="11"/>
</dbReference>
<dbReference type="PANTHER" id="PTHR24366:SF170">
    <property type="entry name" value="RE50361P"/>
    <property type="match status" value="1"/>
</dbReference>
<dbReference type="Pfam" id="PF13855">
    <property type="entry name" value="LRR_8"/>
    <property type="match status" value="1"/>
</dbReference>
<reference evidence="7" key="2">
    <citation type="submission" date="2015-08" db="UniProtKB">
        <authorList>
            <consortium name="WormBaseParasite"/>
        </authorList>
    </citation>
    <scope>IDENTIFICATION</scope>
</reference>
<keyword evidence="5" id="KW-0732">Signal</keyword>
<dbReference type="AlphaFoldDB" id="A0A0K0FC65"/>
<dbReference type="STRING" id="75913.A0A0K0FC65"/>
<evidence type="ECO:0000256" key="2">
    <source>
        <dbReference type="ARBA" id="ARBA00022737"/>
    </source>
</evidence>
<organism evidence="6 7">
    <name type="scientific">Strongyloides venezuelensis</name>
    <name type="common">Threadworm</name>
    <dbReference type="NCBI Taxonomy" id="75913"/>
    <lineage>
        <taxon>Eukaryota</taxon>
        <taxon>Metazoa</taxon>
        <taxon>Ecdysozoa</taxon>
        <taxon>Nematoda</taxon>
        <taxon>Chromadorea</taxon>
        <taxon>Rhabditida</taxon>
        <taxon>Tylenchina</taxon>
        <taxon>Panagrolaimomorpha</taxon>
        <taxon>Strongyloidoidea</taxon>
        <taxon>Strongyloididae</taxon>
        <taxon>Strongyloides</taxon>
    </lineage>
</organism>
<dbReference type="InterPro" id="IPR026906">
    <property type="entry name" value="LRR_5"/>
</dbReference>
<keyword evidence="2" id="KW-0677">Repeat</keyword>
<feature type="transmembrane region" description="Helical" evidence="4">
    <location>
        <begin position="864"/>
        <end position="888"/>
    </location>
</feature>
<dbReference type="InterPro" id="IPR032675">
    <property type="entry name" value="LRR_dom_sf"/>
</dbReference>
<proteinExistence type="predicted"/>
<keyword evidence="1" id="KW-0433">Leucine-rich repeat</keyword>
<feature type="region of interest" description="Disordered" evidence="3">
    <location>
        <begin position="897"/>
        <end position="929"/>
    </location>
</feature>
<dbReference type="WBParaSite" id="SVE_0642900.1">
    <property type="protein sequence ID" value="SVE_0642900.1"/>
    <property type="gene ID" value="SVE_0642900"/>
</dbReference>
<evidence type="ECO:0000256" key="4">
    <source>
        <dbReference type="SAM" id="Phobius"/>
    </source>
</evidence>
<dbReference type="Proteomes" id="UP000035680">
    <property type="component" value="Unassembled WGS sequence"/>
</dbReference>
<evidence type="ECO:0000256" key="1">
    <source>
        <dbReference type="ARBA" id="ARBA00022614"/>
    </source>
</evidence>
<evidence type="ECO:0000256" key="3">
    <source>
        <dbReference type="SAM" id="MobiDB-lite"/>
    </source>
</evidence>
<dbReference type="PANTHER" id="PTHR24366">
    <property type="entry name" value="IG(IMMUNOGLOBULIN) AND LRR(LEUCINE RICH REPEAT) DOMAINS"/>
    <property type="match status" value="1"/>
</dbReference>
<evidence type="ECO:0000313" key="7">
    <source>
        <dbReference type="WBParaSite" id="SVE_0642900.1"/>
    </source>
</evidence>
<keyword evidence="4" id="KW-1133">Transmembrane helix</keyword>
<dbReference type="PROSITE" id="PS51450">
    <property type="entry name" value="LRR"/>
    <property type="match status" value="8"/>
</dbReference>
<dbReference type="InterPro" id="IPR003591">
    <property type="entry name" value="Leu-rich_rpt_typical-subtyp"/>
</dbReference>
<feature type="chain" id="PRO_5005329668" evidence="5">
    <location>
        <begin position="21"/>
        <end position="944"/>
    </location>
</feature>
<keyword evidence="4" id="KW-0812">Transmembrane</keyword>
<dbReference type="Gene3D" id="3.80.10.10">
    <property type="entry name" value="Ribonuclease Inhibitor"/>
    <property type="match status" value="4"/>
</dbReference>